<dbReference type="InterPro" id="IPR027256">
    <property type="entry name" value="P-typ_ATPase_IB"/>
</dbReference>
<dbReference type="OrthoDB" id="1488806at2"/>
<dbReference type="NCBIfam" id="TIGR01525">
    <property type="entry name" value="ATPase-IB_hvy"/>
    <property type="match status" value="1"/>
</dbReference>
<dbReference type="InterPro" id="IPR036412">
    <property type="entry name" value="HAD-like_sf"/>
</dbReference>
<dbReference type="SUPFAM" id="SSF56784">
    <property type="entry name" value="HAD-like"/>
    <property type="match status" value="1"/>
</dbReference>
<keyword evidence="10" id="KW-1003">Cell membrane</keyword>
<evidence type="ECO:0000256" key="4">
    <source>
        <dbReference type="ARBA" id="ARBA00022723"/>
    </source>
</evidence>
<keyword evidence="3 10" id="KW-0812">Transmembrane</keyword>
<dbReference type="AlphaFoldDB" id="A0A0H4PDH7"/>
<dbReference type="EC" id="7.2.2.12" evidence="8"/>
<dbReference type="InterPro" id="IPR044492">
    <property type="entry name" value="P_typ_ATPase_HD_dom"/>
</dbReference>
<dbReference type="GO" id="GO:0005524">
    <property type="term" value="F:ATP binding"/>
    <property type="evidence" value="ECO:0007669"/>
    <property type="project" value="UniProtKB-UniRule"/>
</dbReference>
<dbReference type="KEGG" id="camu:CA2015_1747"/>
<gene>
    <name evidence="12" type="ORF">CA2015_1747</name>
</gene>
<evidence type="ECO:0000256" key="9">
    <source>
        <dbReference type="ARBA" id="ARBA00047308"/>
    </source>
</evidence>
<dbReference type="NCBIfam" id="TIGR01494">
    <property type="entry name" value="ATPase_P-type"/>
    <property type="match status" value="1"/>
</dbReference>
<feature type="transmembrane region" description="Helical" evidence="10">
    <location>
        <begin position="29"/>
        <end position="48"/>
    </location>
</feature>
<dbReference type="STRING" id="320787.CA2015_1747"/>
<dbReference type="Gene3D" id="3.40.50.1000">
    <property type="entry name" value="HAD superfamily/HAD-like"/>
    <property type="match status" value="1"/>
</dbReference>
<dbReference type="SUPFAM" id="SSF81653">
    <property type="entry name" value="Calcium ATPase, transduction domain A"/>
    <property type="match status" value="1"/>
</dbReference>
<evidence type="ECO:0000256" key="1">
    <source>
        <dbReference type="ARBA" id="ARBA00004370"/>
    </source>
</evidence>
<keyword evidence="6 10" id="KW-1133">Transmembrane helix</keyword>
<evidence type="ECO:0000256" key="10">
    <source>
        <dbReference type="RuleBase" id="RU362081"/>
    </source>
</evidence>
<dbReference type="Proteomes" id="UP000036520">
    <property type="component" value="Chromosome"/>
</dbReference>
<evidence type="ECO:0000256" key="2">
    <source>
        <dbReference type="ARBA" id="ARBA00006024"/>
    </source>
</evidence>
<dbReference type="Pfam" id="PF00702">
    <property type="entry name" value="Hydrolase"/>
    <property type="match status" value="1"/>
</dbReference>
<dbReference type="SFLD" id="SFLDS00003">
    <property type="entry name" value="Haloacid_Dehalogenase"/>
    <property type="match status" value="1"/>
</dbReference>
<dbReference type="GO" id="GO:0016463">
    <property type="term" value="F:P-type zinc transporter activity"/>
    <property type="evidence" value="ECO:0007669"/>
    <property type="project" value="UniProtKB-EC"/>
</dbReference>
<dbReference type="SFLD" id="SFLDG00002">
    <property type="entry name" value="C1.7:_P-type_atpase_like"/>
    <property type="match status" value="1"/>
</dbReference>
<dbReference type="PATRIC" id="fig|320787.5.peg.1922"/>
<evidence type="ECO:0000256" key="5">
    <source>
        <dbReference type="ARBA" id="ARBA00022967"/>
    </source>
</evidence>
<dbReference type="PANTHER" id="PTHR48085">
    <property type="entry name" value="CADMIUM/ZINC-TRANSPORTING ATPASE HMA2-RELATED"/>
    <property type="match status" value="1"/>
</dbReference>
<organism evidence="12 13">
    <name type="scientific">Cyclobacterium amurskyense</name>
    <dbReference type="NCBI Taxonomy" id="320787"/>
    <lineage>
        <taxon>Bacteria</taxon>
        <taxon>Pseudomonadati</taxon>
        <taxon>Bacteroidota</taxon>
        <taxon>Cytophagia</taxon>
        <taxon>Cytophagales</taxon>
        <taxon>Cyclobacteriaceae</taxon>
        <taxon>Cyclobacterium</taxon>
    </lineage>
</organism>
<dbReference type="PROSITE" id="PS00154">
    <property type="entry name" value="ATPASE_E1_E2"/>
    <property type="match status" value="1"/>
</dbReference>
<dbReference type="InterPro" id="IPR023298">
    <property type="entry name" value="ATPase_P-typ_TM_dom_sf"/>
</dbReference>
<keyword evidence="4 10" id="KW-0479">Metal-binding</keyword>
<comment type="subcellular location">
    <subcellularLocation>
        <location evidence="10">Cell membrane</location>
    </subcellularLocation>
    <subcellularLocation>
        <location evidence="1">Membrane</location>
    </subcellularLocation>
</comment>
<comment type="catalytic activity">
    <reaction evidence="9">
        <text>Zn(2+)(in) + ATP + H2O = Zn(2+)(out) + ADP + phosphate + H(+)</text>
        <dbReference type="Rhea" id="RHEA:20621"/>
        <dbReference type="ChEBI" id="CHEBI:15377"/>
        <dbReference type="ChEBI" id="CHEBI:15378"/>
        <dbReference type="ChEBI" id="CHEBI:29105"/>
        <dbReference type="ChEBI" id="CHEBI:30616"/>
        <dbReference type="ChEBI" id="CHEBI:43474"/>
        <dbReference type="ChEBI" id="CHEBI:456216"/>
        <dbReference type="EC" id="7.2.2.12"/>
    </reaction>
</comment>
<dbReference type="Gene3D" id="3.40.1110.10">
    <property type="entry name" value="Calcium-transporting ATPase, cytoplasmic domain N"/>
    <property type="match status" value="1"/>
</dbReference>
<feature type="transmembrane region" description="Helical" evidence="10">
    <location>
        <begin position="292"/>
        <end position="313"/>
    </location>
</feature>
<dbReference type="SUPFAM" id="SSF81665">
    <property type="entry name" value="Calcium ATPase, transmembrane domain M"/>
    <property type="match status" value="1"/>
</dbReference>
<dbReference type="PANTHER" id="PTHR48085:SF5">
    <property type="entry name" value="CADMIUM_ZINC-TRANSPORTING ATPASE HMA4-RELATED"/>
    <property type="match status" value="1"/>
</dbReference>
<keyword evidence="10" id="KW-0547">Nucleotide-binding</keyword>
<dbReference type="SFLD" id="SFLDF00027">
    <property type="entry name" value="p-type_atpase"/>
    <property type="match status" value="1"/>
</dbReference>
<evidence type="ECO:0000259" key="11">
    <source>
        <dbReference type="Pfam" id="PF00122"/>
    </source>
</evidence>
<feature type="transmembrane region" description="Helical" evidence="10">
    <location>
        <begin position="590"/>
        <end position="613"/>
    </location>
</feature>
<feature type="domain" description="P-type ATPase A" evidence="11">
    <location>
        <begin position="142"/>
        <end position="240"/>
    </location>
</feature>
<evidence type="ECO:0000256" key="7">
    <source>
        <dbReference type="ARBA" id="ARBA00023136"/>
    </source>
</evidence>
<reference evidence="12 13" key="1">
    <citation type="submission" date="2015-07" db="EMBL/GenBank/DDBJ databases">
        <authorList>
            <person name="Kim K.M."/>
        </authorList>
    </citation>
    <scope>NUCLEOTIDE SEQUENCE [LARGE SCALE GENOMIC DNA]</scope>
    <source>
        <strain evidence="12 13">KCTC 12363</strain>
    </source>
</reference>
<dbReference type="InterPro" id="IPR001757">
    <property type="entry name" value="P_typ_ATPase"/>
</dbReference>
<feature type="transmembrane region" description="Helical" evidence="10">
    <location>
        <begin position="619"/>
        <end position="640"/>
    </location>
</feature>
<dbReference type="InterPro" id="IPR023299">
    <property type="entry name" value="ATPase_P-typ_cyto_dom_N"/>
</dbReference>
<feature type="transmembrane region" description="Helical" evidence="10">
    <location>
        <begin position="54"/>
        <end position="75"/>
    </location>
</feature>
<dbReference type="Pfam" id="PF00122">
    <property type="entry name" value="E1-E2_ATPase"/>
    <property type="match status" value="1"/>
</dbReference>
<dbReference type="InterPro" id="IPR018303">
    <property type="entry name" value="ATPase_P-typ_P_site"/>
</dbReference>
<name>A0A0H4PDH7_9BACT</name>
<dbReference type="Gene3D" id="2.70.150.10">
    <property type="entry name" value="Calcium-transporting ATPase, cytoplasmic transduction domain A"/>
    <property type="match status" value="1"/>
</dbReference>
<dbReference type="EMBL" id="CP012040">
    <property type="protein sequence ID" value="AKP51180.1"/>
    <property type="molecule type" value="Genomic_DNA"/>
</dbReference>
<evidence type="ECO:0000313" key="13">
    <source>
        <dbReference type="Proteomes" id="UP000036520"/>
    </source>
</evidence>
<dbReference type="InterPro" id="IPR059000">
    <property type="entry name" value="ATPase_P-type_domA"/>
</dbReference>
<dbReference type="GO" id="GO:0046872">
    <property type="term" value="F:metal ion binding"/>
    <property type="evidence" value="ECO:0007669"/>
    <property type="project" value="UniProtKB-KW"/>
</dbReference>
<dbReference type="GO" id="GO:0016887">
    <property type="term" value="F:ATP hydrolysis activity"/>
    <property type="evidence" value="ECO:0007669"/>
    <property type="project" value="InterPro"/>
</dbReference>
<dbReference type="InterPro" id="IPR051014">
    <property type="entry name" value="Cation_Transport_ATPase_IB"/>
</dbReference>
<proteinExistence type="inferred from homology"/>
<dbReference type="RefSeq" id="WP_048641545.1">
    <property type="nucleotide sequence ID" value="NZ_CP012040.1"/>
</dbReference>
<keyword evidence="7 10" id="KW-0472">Membrane</keyword>
<dbReference type="InterPro" id="IPR008250">
    <property type="entry name" value="ATPase_P-typ_transduc_dom_A_sf"/>
</dbReference>
<evidence type="ECO:0000256" key="6">
    <source>
        <dbReference type="ARBA" id="ARBA00022989"/>
    </source>
</evidence>
<evidence type="ECO:0000256" key="8">
    <source>
        <dbReference type="ARBA" id="ARBA00039097"/>
    </source>
</evidence>
<evidence type="ECO:0000313" key="12">
    <source>
        <dbReference type="EMBL" id="AKP51180.1"/>
    </source>
</evidence>
<accession>A0A0H4PDH7</accession>
<dbReference type="InterPro" id="IPR023214">
    <property type="entry name" value="HAD_sf"/>
</dbReference>
<keyword evidence="5" id="KW-1278">Translocase</keyword>
<protein>
    <recommendedName>
        <fullName evidence="8">P-type Zn(2+) transporter</fullName>
        <ecNumber evidence="8">7.2.2.12</ecNumber>
    </recommendedName>
</protein>
<evidence type="ECO:0000256" key="3">
    <source>
        <dbReference type="ARBA" id="ARBA00022692"/>
    </source>
</evidence>
<dbReference type="GO" id="GO:0005886">
    <property type="term" value="C:plasma membrane"/>
    <property type="evidence" value="ECO:0007669"/>
    <property type="project" value="UniProtKB-SubCell"/>
</dbReference>
<feature type="transmembrane region" description="Helical" evidence="10">
    <location>
        <begin position="260"/>
        <end position="280"/>
    </location>
</feature>
<comment type="similarity">
    <text evidence="2 10">Belongs to the cation transport ATPase (P-type) (TC 3.A.3) family. Type IB subfamily.</text>
</comment>
<keyword evidence="10" id="KW-0067">ATP-binding</keyword>
<sequence length="641" mass="69533">MASKIEESTCCETHNHSQATKKGLLDSPWIRSLLSFVLLVGAVTGESYIPMQVYGINCWLFVYLLAYAFVGFPVLKNAWKLIRKGEVFTEFFLMGIATIGAFGIGEYPEAVAVMLFYTIGELLQHNAVSKAKGNIQALLDIRPDRARVIRDGNSAWVKPELVNTGEVIEVRAGEKVPLDAQLLNGGGTFNTAALSGESSPAEIKEGEEVLAGMVNLQDLITLRVLRPFAESSLQKIILTVQEATAKKAKTEQFIRKFAKVYTPIVTYMALALVILPYFIVADYSFSEWLYRALVFLVISCPCALVISIPLGYFGGIGAASRKGILFKGSNFLDLITTINTVVFDKTGTLTKGIFAVEKVKTMPNAVPGWEKLAASLESNTNHPIGQAIIRHIKTTLSPVNSLKEIPGKGLMGEVNNKRVLAGNRLLMQDHGIQDVPTENYPIKTVIYCAIDDVFCGYFVLADEIKPDAIEAFVSLRKLGIQHLMIFSGDKAEVVETLGKELKADKAIGGMLPEEKFAKIEALKEDTDKVVAFVGDGINDAPSIAAADVGIGMGGMGSDLAIETADIIIQTDHPSKVALAFRIGKATKSIVWQNIALAFLVKFLVLALGAAGMAGMWEAVFADVGVALLAILNSIRINYLFK</sequence>
<dbReference type="GO" id="GO:0015086">
    <property type="term" value="F:cadmium ion transmembrane transporter activity"/>
    <property type="evidence" value="ECO:0007669"/>
    <property type="project" value="TreeGrafter"/>
</dbReference>
<dbReference type="NCBIfam" id="TIGR01512">
    <property type="entry name" value="ATPase-IB2_Cd"/>
    <property type="match status" value="1"/>
</dbReference>
<dbReference type="PRINTS" id="PR00119">
    <property type="entry name" value="CATATPASE"/>
</dbReference>
<keyword evidence="13" id="KW-1185">Reference proteome</keyword>